<sequence>MHRALLLLLILFLPAGCVSGPGSFEWASPVADLVWPKPPDLPRIRYLRSVSGTPDAVPAGEDKVFLRWLTGEEERAVPLVSPYGVVADGQGRIWVADPLAHRVAFFDLARKKMTSLSQFGQVRLDSPLGLAFDPKRKRLYISDPGLRAVVVVDPAGRLLGLWTDDLLQRPAGMAVDAEGRLYLADVLLGEVLVFSPEGTRLERIGSFLTEDGKFNRPANVAVDRDGTLFVVDSLNFRVEVISAARESLGSIGELGDIPGRFARPRGIALDSDGHVYVADAAFGNIQIFDRQGRLLLFWGEPGQKPGQFSLPAGLYFDGRDRLYVVDAYNHRLQVFQYVRQREVPKE</sequence>
<dbReference type="RefSeq" id="WP_148895670.1">
    <property type="nucleotide sequence ID" value="NZ_VNIB01000005.1"/>
</dbReference>
<keyword evidence="1" id="KW-0677">Repeat</keyword>
<protein>
    <submittedName>
        <fullName evidence="3">NHL repeat-containing protein</fullName>
    </submittedName>
</protein>
<keyword evidence="4" id="KW-1185">Reference proteome</keyword>
<dbReference type="GO" id="GO:0008270">
    <property type="term" value="F:zinc ion binding"/>
    <property type="evidence" value="ECO:0007669"/>
    <property type="project" value="UniProtKB-KW"/>
</dbReference>
<organism evidence="3 4">
    <name type="scientific">Geothermobacter ehrlichii</name>
    <dbReference type="NCBI Taxonomy" id="213224"/>
    <lineage>
        <taxon>Bacteria</taxon>
        <taxon>Pseudomonadati</taxon>
        <taxon>Thermodesulfobacteriota</taxon>
        <taxon>Desulfuromonadia</taxon>
        <taxon>Desulfuromonadales</taxon>
        <taxon>Geothermobacteraceae</taxon>
        <taxon>Geothermobacter</taxon>
    </lineage>
</organism>
<dbReference type="Pfam" id="PF01436">
    <property type="entry name" value="NHL"/>
    <property type="match status" value="2"/>
</dbReference>
<comment type="caution">
    <text evidence="3">The sequence shown here is derived from an EMBL/GenBank/DDBJ whole genome shotgun (WGS) entry which is preliminary data.</text>
</comment>
<dbReference type="PANTHER" id="PTHR24104:SF25">
    <property type="entry name" value="PROTEIN LIN-41"/>
    <property type="match status" value="1"/>
</dbReference>
<reference evidence="3 4" key="1">
    <citation type="submission" date="2019-07" db="EMBL/GenBank/DDBJ databases">
        <title>Genomic Encyclopedia of Type Strains, Phase IV (KMG-IV): sequencing the most valuable type-strain genomes for metagenomic binning, comparative biology and taxonomic classification.</title>
        <authorList>
            <person name="Goeker M."/>
        </authorList>
    </citation>
    <scope>NUCLEOTIDE SEQUENCE [LARGE SCALE GENOMIC DNA]</scope>
    <source>
        <strain evidence="3 4">SS015</strain>
    </source>
</reference>
<proteinExistence type="predicted"/>
<name>A0A5D3WKK3_9BACT</name>
<feature type="repeat" description="NHL" evidence="2">
    <location>
        <begin position="201"/>
        <end position="244"/>
    </location>
</feature>
<dbReference type="InterPro" id="IPR050952">
    <property type="entry name" value="TRIM-NHL_E3_ligases"/>
</dbReference>
<dbReference type="SUPFAM" id="SSF101898">
    <property type="entry name" value="NHL repeat"/>
    <property type="match status" value="1"/>
</dbReference>
<evidence type="ECO:0000256" key="1">
    <source>
        <dbReference type="ARBA" id="ARBA00022737"/>
    </source>
</evidence>
<evidence type="ECO:0000313" key="3">
    <source>
        <dbReference type="EMBL" id="TYO98731.1"/>
    </source>
</evidence>
<gene>
    <name evidence="3" type="ORF">EDC39_105100</name>
</gene>
<dbReference type="EMBL" id="VNIB01000005">
    <property type="protein sequence ID" value="TYO98731.1"/>
    <property type="molecule type" value="Genomic_DNA"/>
</dbReference>
<dbReference type="AlphaFoldDB" id="A0A5D3WKK3"/>
<feature type="repeat" description="NHL" evidence="2">
    <location>
        <begin position="248"/>
        <end position="291"/>
    </location>
</feature>
<dbReference type="InterPro" id="IPR011042">
    <property type="entry name" value="6-blade_b-propeller_TolB-like"/>
</dbReference>
<evidence type="ECO:0000256" key="2">
    <source>
        <dbReference type="PROSITE-ProRule" id="PRU00504"/>
    </source>
</evidence>
<dbReference type="InterPro" id="IPR001258">
    <property type="entry name" value="NHL_repeat"/>
</dbReference>
<dbReference type="Proteomes" id="UP000324159">
    <property type="component" value="Unassembled WGS sequence"/>
</dbReference>
<dbReference type="PROSITE" id="PS51125">
    <property type="entry name" value="NHL"/>
    <property type="match status" value="3"/>
</dbReference>
<dbReference type="PANTHER" id="PTHR24104">
    <property type="entry name" value="E3 UBIQUITIN-PROTEIN LIGASE NHLRC1-RELATED"/>
    <property type="match status" value="1"/>
</dbReference>
<accession>A0A5D3WKK3</accession>
<feature type="repeat" description="NHL" evidence="2">
    <location>
        <begin position="299"/>
        <end position="338"/>
    </location>
</feature>
<dbReference type="OrthoDB" id="9774579at2"/>
<evidence type="ECO:0000313" key="4">
    <source>
        <dbReference type="Proteomes" id="UP000324159"/>
    </source>
</evidence>
<dbReference type="Gene3D" id="2.120.10.30">
    <property type="entry name" value="TolB, C-terminal domain"/>
    <property type="match status" value="2"/>
</dbReference>